<evidence type="ECO:0000256" key="1">
    <source>
        <dbReference type="ARBA" id="ARBA00022679"/>
    </source>
</evidence>
<dbReference type="GO" id="GO:0005840">
    <property type="term" value="C:ribosome"/>
    <property type="evidence" value="ECO:0007669"/>
    <property type="project" value="UniProtKB-KW"/>
</dbReference>
<dbReference type="OrthoDB" id="3174517at2"/>
<keyword evidence="4" id="KW-0689">Ribosomal protein</keyword>
<evidence type="ECO:0000313" key="5">
    <source>
        <dbReference type="Proteomes" id="UP000193244"/>
    </source>
</evidence>
<keyword evidence="1" id="KW-0808">Transferase</keyword>
<evidence type="ECO:0000313" key="4">
    <source>
        <dbReference type="EMBL" id="SMG36869.1"/>
    </source>
</evidence>
<proteinExistence type="predicted"/>
<feature type="domain" description="N-acetyltransferase" evidence="3">
    <location>
        <begin position="1"/>
        <end position="156"/>
    </location>
</feature>
<keyword evidence="4" id="KW-0687">Ribonucleoprotein</keyword>
<dbReference type="InterPro" id="IPR016181">
    <property type="entry name" value="Acyl_CoA_acyltransferase"/>
</dbReference>
<name>A0A1X7K844_9MICO</name>
<dbReference type="PANTHER" id="PTHR43877:SF2">
    <property type="entry name" value="AMINOALKYLPHOSPHONATE N-ACETYLTRANSFERASE-RELATED"/>
    <property type="match status" value="1"/>
</dbReference>
<evidence type="ECO:0000259" key="3">
    <source>
        <dbReference type="PROSITE" id="PS51186"/>
    </source>
</evidence>
<dbReference type="SUPFAM" id="SSF55729">
    <property type="entry name" value="Acyl-CoA N-acyltransferases (Nat)"/>
    <property type="match status" value="1"/>
</dbReference>
<dbReference type="AlphaFoldDB" id="A0A1X7K844"/>
<dbReference type="EMBL" id="FXAY01000003">
    <property type="protein sequence ID" value="SMG36869.1"/>
    <property type="molecule type" value="Genomic_DNA"/>
</dbReference>
<dbReference type="Gene3D" id="3.40.630.30">
    <property type="match status" value="1"/>
</dbReference>
<sequence>MDIREVRTDSLDAHRLLTDYFTWRAGEFPPAQGAYTVTYPEPSAFVAPDGVFLIAVDDEPVGCGGIRRISPDDAGRVRFEVKHLWLAPSSRGRGLATAMMDELESRARGFGADLMVLDTHHTLTGAARLYSARSYVPVEAYNDNPNATVWYSKDLRTPA</sequence>
<keyword evidence="2" id="KW-0012">Acyltransferase</keyword>
<dbReference type="Proteomes" id="UP000193244">
    <property type="component" value="Unassembled WGS sequence"/>
</dbReference>
<organism evidence="4 5">
    <name type="scientific">Agreia pratensis</name>
    <dbReference type="NCBI Taxonomy" id="150121"/>
    <lineage>
        <taxon>Bacteria</taxon>
        <taxon>Bacillati</taxon>
        <taxon>Actinomycetota</taxon>
        <taxon>Actinomycetes</taxon>
        <taxon>Micrococcales</taxon>
        <taxon>Microbacteriaceae</taxon>
        <taxon>Agreia</taxon>
    </lineage>
</organism>
<reference evidence="5" key="1">
    <citation type="submission" date="2017-04" db="EMBL/GenBank/DDBJ databases">
        <authorList>
            <person name="Varghese N."/>
            <person name="Submissions S."/>
        </authorList>
    </citation>
    <scope>NUCLEOTIDE SEQUENCE [LARGE SCALE GENOMIC DNA]</scope>
    <source>
        <strain evidence="5">VKM Ac-2510</strain>
    </source>
</reference>
<keyword evidence="5" id="KW-1185">Reference proteome</keyword>
<protein>
    <submittedName>
        <fullName evidence="4">Ribosomal protein S18 acetylase RimI</fullName>
    </submittedName>
</protein>
<evidence type="ECO:0000256" key="2">
    <source>
        <dbReference type="ARBA" id="ARBA00023315"/>
    </source>
</evidence>
<dbReference type="PANTHER" id="PTHR43877">
    <property type="entry name" value="AMINOALKYLPHOSPHONATE N-ACETYLTRANSFERASE-RELATED-RELATED"/>
    <property type="match status" value="1"/>
</dbReference>
<dbReference type="STRING" id="150121.SAMN06296010_2199"/>
<gene>
    <name evidence="4" type="ORF">SAMN06296010_2199</name>
</gene>
<dbReference type="CDD" id="cd04301">
    <property type="entry name" value="NAT_SF"/>
    <property type="match status" value="1"/>
</dbReference>
<accession>A0A1X7K844</accession>
<dbReference type="Pfam" id="PF00583">
    <property type="entry name" value="Acetyltransf_1"/>
    <property type="match status" value="1"/>
</dbReference>
<dbReference type="InterPro" id="IPR050832">
    <property type="entry name" value="Bact_Acetyltransf"/>
</dbReference>
<dbReference type="PROSITE" id="PS51186">
    <property type="entry name" value="GNAT"/>
    <property type="match status" value="1"/>
</dbReference>
<dbReference type="InterPro" id="IPR000182">
    <property type="entry name" value="GNAT_dom"/>
</dbReference>
<dbReference type="GO" id="GO:0016747">
    <property type="term" value="F:acyltransferase activity, transferring groups other than amino-acyl groups"/>
    <property type="evidence" value="ECO:0007669"/>
    <property type="project" value="InterPro"/>
</dbReference>
<dbReference type="RefSeq" id="WP_085485881.1">
    <property type="nucleotide sequence ID" value="NZ_FXAY01000003.1"/>
</dbReference>